<dbReference type="Proteomes" id="UP000278180">
    <property type="component" value="Unassembled WGS sequence"/>
</dbReference>
<dbReference type="EMBL" id="RBSL01000078">
    <property type="protein sequence ID" value="RMS30132.1"/>
    <property type="molecule type" value="Genomic_DNA"/>
</dbReference>
<feature type="region of interest" description="Disordered" evidence="1">
    <location>
        <begin position="87"/>
        <end position="133"/>
    </location>
</feature>
<gene>
    <name evidence="3" type="ORF">ALP51_00826</name>
    <name evidence="2" type="ORF">ALP70_01562</name>
</gene>
<organism evidence="2 4">
    <name type="scientific">Pseudomonas savastanoi</name>
    <name type="common">Pseudomonas syringae pv. savastanoi</name>
    <dbReference type="NCBI Taxonomy" id="29438"/>
    <lineage>
        <taxon>Bacteria</taxon>
        <taxon>Pseudomonadati</taxon>
        <taxon>Pseudomonadota</taxon>
        <taxon>Gammaproteobacteria</taxon>
        <taxon>Pseudomonadales</taxon>
        <taxon>Pseudomonadaceae</taxon>
        <taxon>Pseudomonas</taxon>
    </lineage>
</organism>
<dbReference type="AlphaFoldDB" id="A0A3M5BXF6"/>
<evidence type="ECO:0000256" key="1">
    <source>
        <dbReference type="SAM" id="MobiDB-lite"/>
    </source>
</evidence>
<dbReference type="EMBL" id="RBTE01000590">
    <property type="protein sequence ID" value="RMT17930.1"/>
    <property type="molecule type" value="Genomic_DNA"/>
</dbReference>
<feature type="compositionally biased region" description="Acidic residues" evidence="1">
    <location>
        <begin position="111"/>
        <end position="129"/>
    </location>
</feature>
<comment type="caution">
    <text evidence="2">The sequence shown here is derived from an EMBL/GenBank/DDBJ whole genome shotgun (WGS) entry which is preliminary data.</text>
</comment>
<dbReference type="RefSeq" id="WP_057454507.1">
    <property type="nucleotide sequence ID" value="NZ_RBTE01000590.1"/>
</dbReference>
<proteinExistence type="predicted"/>
<name>A0A3M5BXF6_PSESS</name>
<reference evidence="4 5" key="1">
    <citation type="submission" date="2018-08" db="EMBL/GenBank/DDBJ databases">
        <title>Recombination of ecologically and evolutionarily significant loci maintains genetic cohesion in the Pseudomonas syringae species complex.</title>
        <authorList>
            <person name="Dillon M."/>
            <person name="Thakur S."/>
            <person name="Almeida R.N.D."/>
            <person name="Weir B.S."/>
            <person name="Guttman D.S."/>
        </authorList>
    </citation>
    <scope>NUCLEOTIDE SEQUENCE [LARGE SCALE GENOMIC DNA]</scope>
    <source>
        <strain evidence="3 5">ICMP 13684</strain>
        <strain evidence="2 4">ICMP 13685</strain>
    </source>
</reference>
<dbReference type="Proteomes" id="UP000269801">
    <property type="component" value="Unassembled WGS sequence"/>
</dbReference>
<protein>
    <submittedName>
        <fullName evidence="2">Uncharacterized protein</fullName>
    </submittedName>
</protein>
<accession>A0A3M5BXF6</accession>
<evidence type="ECO:0000313" key="5">
    <source>
        <dbReference type="Proteomes" id="UP000278180"/>
    </source>
</evidence>
<evidence type="ECO:0000313" key="3">
    <source>
        <dbReference type="EMBL" id="RMT17930.1"/>
    </source>
</evidence>
<evidence type="ECO:0000313" key="2">
    <source>
        <dbReference type="EMBL" id="RMS30132.1"/>
    </source>
</evidence>
<sequence length="383" mass="42674">MNEYELKSLPDMDFISEHKEPEIKQLDFGPASVEKFSILERSVLLVQSLKNLGIACESMSQAKKLMADTPVERLEGDLLTYQFEPEPVVEQSTPNAPVAHSEWGTAGIGSSDDDDEEEQKQEEPLEDVETDPHTDVDESFFVDADEEAPVDEAQASDALMAESLVEDVHHVEAPVQFDASESVEVVALAEQAPVSTTDDLTVPGVADDEPVYESFIPEPNIEVPAHVEAEFKDVLPFLAPSPVEPVEDVQEAVMTAMEVFDAAVFESKPLPKPVPTALDKQLRSAEKDSVSAVKLEFMTDETHARFYSLETRELNFRRLAYKGLKESAELTEGLKASIEALDFVAIEKFLKVLNRSVNYKKLSEDLEVTVRDVMRKSQKRWGK</sequence>
<evidence type="ECO:0000313" key="4">
    <source>
        <dbReference type="Proteomes" id="UP000269801"/>
    </source>
</evidence>